<reference evidence="2" key="1">
    <citation type="submission" date="2017-01" db="EMBL/GenBank/DDBJ databases">
        <authorList>
            <person name="Wang Y."/>
            <person name="White M."/>
            <person name="Kvist S."/>
            <person name="Moncalvo J.-M."/>
        </authorList>
    </citation>
    <scope>NUCLEOTIDE SEQUENCE [LARGE SCALE GENOMIC DNA]</scope>
    <source>
        <strain evidence="2">COL-18-3</strain>
    </source>
</reference>
<dbReference type="EMBL" id="LSSK01000012">
    <property type="protein sequence ID" value="OMH86156.1"/>
    <property type="molecule type" value="Genomic_DNA"/>
</dbReference>
<organism evidence="1 2">
    <name type="scientific">Zancudomyces culisetae</name>
    <name type="common">Gut fungus</name>
    <name type="synonym">Smittium culisetae</name>
    <dbReference type="NCBI Taxonomy" id="1213189"/>
    <lineage>
        <taxon>Eukaryota</taxon>
        <taxon>Fungi</taxon>
        <taxon>Fungi incertae sedis</taxon>
        <taxon>Zoopagomycota</taxon>
        <taxon>Kickxellomycotina</taxon>
        <taxon>Harpellomycetes</taxon>
        <taxon>Harpellales</taxon>
        <taxon>Legeriomycetaceae</taxon>
        <taxon>Zancudomyces</taxon>
    </lineage>
</organism>
<evidence type="ECO:0000313" key="2">
    <source>
        <dbReference type="Proteomes" id="UP000188320"/>
    </source>
</evidence>
<comment type="caution">
    <text evidence="1">The sequence shown here is derived from an EMBL/GenBank/DDBJ whole genome shotgun (WGS) entry which is preliminary data.</text>
</comment>
<keyword evidence="2" id="KW-1185">Reference proteome</keyword>
<dbReference type="AlphaFoldDB" id="A0A1R1PYW3"/>
<evidence type="ECO:0000313" key="1">
    <source>
        <dbReference type="EMBL" id="OMH86156.1"/>
    </source>
</evidence>
<dbReference type="Proteomes" id="UP000188320">
    <property type="component" value="Unassembled WGS sequence"/>
</dbReference>
<sequence>MIDSNDAEYYDFVEKISRIDLNNASFEEIWESLDEPSKLEFQQLFGSSYSNTQEGKDIIEQAIQQHLPWWENPQKPSVVLTEDRENDTTTLDKQVDLLETYQNKKEYLQSPAAYRDVKLLSQISNKKAHPSVFNQLMGVM</sequence>
<accession>A0A1R1PYW3</accession>
<protein>
    <submittedName>
        <fullName evidence="1">Uncharacterized protein</fullName>
    </submittedName>
</protein>
<name>A0A1R1PYW3_ZANCU</name>
<gene>
    <name evidence="1" type="ORF">AX774_g270</name>
</gene>
<proteinExistence type="predicted"/>
<dbReference type="OrthoDB" id="18412at2759"/>